<feature type="region of interest" description="Disordered" evidence="1">
    <location>
        <begin position="665"/>
        <end position="700"/>
    </location>
</feature>
<gene>
    <name evidence="2" type="ORF">NESM_000155100</name>
</gene>
<feature type="region of interest" description="Disordered" evidence="1">
    <location>
        <begin position="366"/>
        <end position="385"/>
    </location>
</feature>
<feature type="region of interest" description="Disordered" evidence="1">
    <location>
        <begin position="45"/>
        <end position="135"/>
    </location>
</feature>
<feature type="compositionally biased region" description="Low complexity" evidence="1">
    <location>
        <begin position="1143"/>
        <end position="1157"/>
    </location>
</feature>
<organism evidence="2 3">
    <name type="scientific">Novymonas esmeraldas</name>
    <dbReference type="NCBI Taxonomy" id="1808958"/>
    <lineage>
        <taxon>Eukaryota</taxon>
        <taxon>Discoba</taxon>
        <taxon>Euglenozoa</taxon>
        <taxon>Kinetoplastea</taxon>
        <taxon>Metakinetoplastina</taxon>
        <taxon>Trypanosomatida</taxon>
        <taxon>Trypanosomatidae</taxon>
        <taxon>Novymonas</taxon>
    </lineage>
</organism>
<feature type="compositionally biased region" description="Low complexity" evidence="1">
    <location>
        <begin position="975"/>
        <end position="987"/>
    </location>
</feature>
<evidence type="ECO:0000313" key="2">
    <source>
        <dbReference type="EMBL" id="KAK7200958.1"/>
    </source>
</evidence>
<feature type="compositionally biased region" description="Pro residues" evidence="1">
    <location>
        <begin position="991"/>
        <end position="1005"/>
    </location>
</feature>
<feature type="compositionally biased region" description="Basic and acidic residues" evidence="1">
    <location>
        <begin position="156"/>
        <end position="174"/>
    </location>
</feature>
<comment type="caution">
    <text evidence="2">The sequence shown here is derived from an EMBL/GenBank/DDBJ whole genome shotgun (WGS) entry which is preliminary data.</text>
</comment>
<name>A0AAW0F736_9TRYP</name>
<protein>
    <submittedName>
        <fullName evidence="2">Uncharacterized protein</fullName>
    </submittedName>
</protein>
<feature type="region of interest" description="Disordered" evidence="1">
    <location>
        <begin position="149"/>
        <end position="174"/>
    </location>
</feature>
<feature type="compositionally biased region" description="Low complexity" evidence="1">
    <location>
        <begin position="247"/>
        <end position="256"/>
    </location>
</feature>
<feature type="compositionally biased region" description="Low complexity" evidence="1">
    <location>
        <begin position="117"/>
        <end position="134"/>
    </location>
</feature>
<sequence length="1197" mass="124328">MSSARPVLLASVKAPVEPSRSSSAAAFDEALLAGLMHPAAFAFGGGAQEQHDTPGVPPMESDAAHRAPVPRIALDAGSSRGSYGTTTSPAVAPTSHTSRADTRQEGPATPHLGGIHSPPEAAPATSATAEPLSPRSRAELDFEEALYNSLTPGGHGVEDSCGHERVTHHSAGDVDGTAHEKVNAASAAADVVGGGHAGTRTRATPSAAASAAAPGHDDRAGSAPRPSAATAGEVAFERVLNGDVTATAVPTATPDPRSGLDDTSTELAEVDGGGAPLADAEAATEVVAPVPPTVSMRCVFDLSRRDAPPDREGLDDAVFHVVRSHTDVVTHVDAAERVARCMPLLDRVSKDELFVSSGWVRHLERAAAPPREDSSPAGVEGSAPVQLPDTHREVVGRSKVVRCLLFRLLRAPHLWWDQVQEVVLLAAERAAAQLACSTTTTAGAATVAGDRDVVERLTGTPRGGGDEVERSPRLQPLPALVERTTPEAVLAAMSRVFAAAAAPSGAHLFSDALRCALVDMDDADSSLSAFDGPIAAWRAFVLTQRHSSTAVCGPHVPPFSFGEDQPTIAATDLAPLEYCEAAASWGDTSAASAAAAAAVAASPPLMSETSTVAAAATPAAWEALSEQEQNAFLFGTESAALSQRLGDCSGVFAVFTENHTPSASESLCAEAAEADAAEATNDGEDGDGDTSQSSVAAPSPLQRELARVHAYDVDRLVLELVNGEGAPWATAPAGRSPFVSQMAATPTACPPPYRPPLQNGEDVQMAALWQRFVRAPTGDLLCNLLHVRRHARSLLDEALLDVAVQRAFWLLFFARDEVRAVTHPRRTHATVWRLHHQLVSLFAEAHRAAAAAPSATLETGEGPSAHRLCGTFDELSLHSQVSYACFGCSHVPQHPCTRDHGEAASAVPCVTPADLFASLRATYDGTSRQVAEPVEYAALSELQRLAVGFCFPRTDRERAVVARVAEARTARARRAAATSESAATLSAIAGPSPPPPPPPPLPPPAHDAGHGDGYPDGGAAADVGDALERRLRVQRALESSMFECLRALRAAGALEAAHFFSARADAAVTLATFSAAQRRTVQRAALEVATTLLGAAAAAAPSTEPPAPVVPVERRRRGRKPKSTLASASHDTNGNGAVPPPSAAAAVPRRATAASATDAPRLPLRSRLLQKSVGPVRRVGRPRRTSSTECAESDVGR</sequence>
<feature type="compositionally biased region" description="Low complexity" evidence="1">
    <location>
        <begin position="77"/>
        <end position="88"/>
    </location>
</feature>
<keyword evidence="3" id="KW-1185">Reference proteome</keyword>
<dbReference type="Proteomes" id="UP001430356">
    <property type="component" value="Unassembled WGS sequence"/>
</dbReference>
<proteinExistence type="predicted"/>
<feature type="region of interest" description="Disordered" evidence="1">
    <location>
        <begin position="1"/>
        <end position="21"/>
    </location>
</feature>
<accession>A0AAW0F736</accession>
<dbReference type="AlphaFoldDB" id="A0AAW0F736"/>
<evidence type="ECO:0000256" key="1">
    <source>
        <dbReference type="SAM" id="MobiDB-lite"/>
    </source>
</evidence>
<reference evidence="2 3" key="1">
    <citation type="journal article" date="2021" name="MBio">
        <title>A New Model Trypanosomatid, Novymonas esmeraldas: Genomic Perception of Its 'Candidatus Pandoraea novymonadis' Endosymbiont.</title>
        <authorList>
            <person name="Zakharova A."/>
            <person name="Saura A."/>
            <person name="Butenko A."/>
            <person name="Podesvova L."/>
            <person name="Warmusova S."/>
            <person name="Kostygov A.Y."/>
            <person name="Nenarokova A."/>
            <person name="Lukes J."/>
            <person name="Opperdoes F.R."/>
            <person name="Yurchenko V."/>
        </authorList>
    </citation>
    <scope>NUCLEOTIDE SEQUENCE [LARGE SCALE GENOMIC DNA]</scope>
    <source>
        <strain evidence="2 3">E262AT.01</strain>
    </source>
</reference>
<dbReference type="EMBL" id="JAECZO010000010">
    <property type="protein sequence ID" value="KAK7200958.1"/>
    <property type="molecule type" value="Genomic_DNA"/>
</dbReference>
<feature type="region of interest" description="Disordered" evidence="1">
    <location>
        <begin position="188"/>
        <end position="228"/>
    </location>
</feature>
<evidence type="ECO:0000313" key="3">
    <source>
        <dbReference type="Proteomes" id="UP001430356"/>
    </source>
</evidence>
<feature type="region of interest" description="Disordered" evidence="1">
    <location>
        <begin position="1096"/>
        <end position="1197"/>
    </location>
</feature>
<feature type="compositionally biased region" description="Polar residues" evidence="1">
    <location>
        <begin position="1126"/>
        <end position="1135"/>
    </location>
</feature>
<feature type="compositionally biased region" description="Low complexity" evidence="1">
    <location>
        <begin position="198"/>
        <end position="214"/>
    </location>
</feature>
<feature type="compositionally biased region" description="Acidic residues" evidence="1">
    <location>
        <begin position="672"/>
        <end position="688"/>
    </location>
</feature>
<feature type="region of interest" description="Disordered" evidence="1">
    <location>
        <begin position="973"/>
        <end position="1021"/>
    </location>
</feature>
<feature type="region of interest" description="Disordered" evidence="1">
    <location>
        <begin position="247"/>
        <end position="266"/>
    </location>
</feature>